<evidence type="ECO:0000313" key="3">
    <source>
        <dbReference type="EMBL" id="RWU85725.1"/>
    </source>
</evidence>
<dbReference type="OrthoDB" id="9980980at2"/>
<dbReference type="STRING" id="1210046.B277_02261"/>
<evidence type="ECO:0000313" key="2">
    <source>
        <dbReference type="EMBL" id="EKA62427.1"/>
    </source>
</evidence>
<accession>K1EAG8</accession>
<evidence type="ECO:0000313" key="5">
    <source>
        <dbReference type="Proteomes" id="UP000288711"/>
    </source>
</evidence>
<dbReference type="Proteomes" id="UP000288711">
    <property type="component" value="Unassembled WGS sequence"/>
</dbReference>
<gene>
    <name evidence="2" type="ORF">B277_02261</name>
    <name evidence="3" type="ORF">CWN80_01805</name>
</gene>
<keyword evidence="5" id="KW-1185">Reference proteome</keyword>
<organism evidence="2 4">
    <name type="scientific">Janibacter hoylei PVAS-1</name>
    <dbReference type="NCBI Taxonomy" id="1210046"/>
    <lineage>
        <taxon>Bacteria</taxon>
        <taxon>Bacillati</taxon>
        <taxon>Actinomycetota</taxon>
        <taxon>Actinomycetes</taxon>
        <taxon>Micrococcales</taxon>
        <taxon>Intrasporangiaceae</taxon>
        <taxon>Janibacter</taxon>
    </lineage>
</organism>
<dbReference type="EMBL" id="PIPF01000001">
    <property type="protein sequence ID" value="RWU85725.1"/>
    <property type="molecule type" value="Genomic_DNA"/>
</dbReference>
<dbReference type="PATRIC" id="fig|1210046.3.peg.439"/>
<protein>
    <recommendedName>
        <fullName evidence="1">CdiI immunity protein domain-containing protein</fullName>
    </recommendedName>
</protein>
<proteinExistence type="predicted"/>
<dbReference type="Proteomes" id="UP000004474">
    <property type="component" value="Unassembled WGS sequence"/>
</dbReference>
<dbReference type="EMBL" id="ALWX01000007">
    <property type="protein sequence ID" value="EKA62427.1"/>
    <property type="molecule type" value="Genomic_DNA"/>
</dbReference>
<reference evidence="3" key="3">
    <citation type="submission" date="2017-11" db="EMBL/GenBank/DDBJ databases">
        <authorList>
            <person name="Seuylemezian A."/>
            <person name="Cooper K."/>
            <person name="Vaishampayan P."/>
        </authorList>
    </citation>
    <scope>NUCLEOTIDE SEQUENCE</scope>
    <source>
        <strain evidence="3">PVAS-1</strain>
    </source>
</reference>
<dbReference type="InterPro" id="IPR041129">
    <property type="entry name" value="CdiI_2"/>
</dbReference>
<dbReference type="AlphaFoldDB" id="K1EAG8"/>
<dbReference type="RefSeq" id="WP_007924613.1">
    <property type="nucleotide sequence ID" value="NZ_ALWX01000007.1"/>
</dbReference>
<evidence type="ECO:0000259" key="1">
    <source>
        <dbReference type="Pfam" id="PF18593"/>
    </source>
</evidence>
<evidence type="ECO:0000313" key="4">
    <source>
        <dbReference type="Proteomes" id="UP000004474"/>
    </source>
</evidence>
<comment type="caution">
    <text evidence="2">The sequence shown here is derived from an EMBL/GenBank/DDBJ whole genome shotgun (WGS) entry which is preliminary data.</text>
</comment>
<feature type="domain" description="CdiI immunity protein" evidence="1">
    <location>
        <begin position="174"/>
        <end position="260"/>
    </location>
</feature>
<reference evidence="2 4" key="2">
    <citation type="journal article" date="2012" name="J. Bacteriol.">
        <title>Genome Sequence of Janibacter hoylei MTCC8307, Isolated from the Stratospheric Air.</title>
        <authorList>
            <person name="Pawar S.P."/>
            <person name="Dhotre D.P."/>
            <person name="Shetty S.A."/>
            <person name="Chowdhury S.P."/>
            <person name="Chaudhari B.L."/>
            <person name="Shouche Y.S."/>
        </authorList>
    </citation>
    <scope>NUCLEOTIDE SEQUENCE [LARGE SCALE GENOMIC DNA]</scope>
    <source>
        <strain evidence="2 4">PVAS-1</strain>
    </source>
</reference>
<sequence length="410" mass="44116">MSKSWLAARIRYPALADLMGSGFHQDFWDFHESPGDVVSAFTGDPIFCARIPLEVGELLGEVDGVGARGGKVLVLRTSAGSVRYPGALVQALSRGRVFARGEGADVVAPAVGESILVAYDAGMQLRLATRSLRLVSRREGRLPHWEFDPADRGLGRGRPPVVDDGGAFVDVDLEYPSLAELLSGGFVQEYEDLFGDAEAVISMYTADPVFCARIPDEVHRLLARADGPRLDEALRRLHNGYAYEAHGRSAREFLEMVAARARDRSVVPVAPYADLVGQQVSSVVKVPPVGVVIGCSVVEFVSGMMCSAAGGRDLTDVEQARLAIGQHVLWAGERDGGVSIATARTRIFTPVGRDTPEPSFARRFLRANILEAVQELGEDEYDTRTGFTLGEARRVADLLRPVVPGTGGAS</sequence>
<dbReference type="Pfam" id="PF18593">
    <property type="entry name" value="CdiI_2"/>
    <property type="match status" value="1"/>
</dbReference>
<name>K1EAG8_9MICO</name>
<reference evidence="3 5" key="1">
    <citation type="journal article" date="2009" name="Int. J. Syst. Evol. Microbiol.">
        <title>Janibacter hoylei sp. nov., Bacillus isronensis sp. nov. and Bacillus aryabhattai sp. nov., isolated from cryotubes used for collecting air from the upper atmosphere.</title>
        <authorList>
            <person name="Shivaji S."/>
            <person name="Chaturvedi P."/>
            <person name="Begum Z."/>
            <person name="Pindi P.K."/>
            <person name="Manorama R."/>
            <person name="Padmanaban D.A."/>
            <person name="Shouche Y.S."/>
            <person name="Pawar S."/>
            <person name="Vaishampayan P."/>
            <person name="Dutt C.B."/>
            <person name="Datta G.N."/>
            <person name="Manchanda R.K."/>
            <person name="Rao U.R."/>
            <person name="Bhargava P.M."/>
            <person name="Narlikar J.V."/>
        </authorList>
    </citation>
    <scope>NUCLEOTIDE SEQUENCE [LARGE SCALE GENOMIC DNA]</scope>
    <source>
        <strain evidence="3 5">PVAS-1</strain>
    </source>
</reference>